<feature type="binding site" evidence="21">
    <location>
        <position position="774"/>
    </location>
    <ligand>
        <name>Mo-molybdopterin</name>
        <dbReference type="ChEBI" id="CHEBI:71302"/>
    </ligand>
    <ligandPart>
        <name>Mo</name>
        <dbReference type="ChEBI" id="CHEBI:28685"/>
    </ligandPart>
</feature>
<feature type="binding site" evidence="20">
    <location>
        <position position="366"/>
    </location>
    <ligand>
        <name>FAD</name>
        <dbReference type="ChEBI" id="CHEBI:57692"/>
    </ligand>
</feature>
<feature type="binding site" evidence="21">
    <location>
        <position position="53"/>
    </location>
    <ligand>
        <name>[2Fe-2S] cluster</name>
        <dbReference type="ChEBI" id="CHEBI:190135"/>
        <label>1</label>
    </ligand>
</feature>
<feature type="binding site" evidence="21">
    <location>
        <position position="75"/>
    </location>
    <ligand>
        <name>[2Fe-2S] cluster</name>
        <dbReference type="ChEBI" id="CHEBI:190135"/>
        <label>1</label>
    </ligand>
</feature>
<dbReference type="InterPro" id="IPR046867">
    <property type="entry name" value="AldOxase/xan_DH_MoCoBD2"/>
</dbReference>
<dbReference type="InterPro" id="IPR036010">
    <property type="entry name" value="2Fe-2S_ferredoxin-like_sf"/>
</dbReference>
<sequence>MEDIVTTLLFFCNGKKVVDHHVDPEMTLLVYLRTKLRLTGSKLGCGEGGCGACTVMVSKYSPKDKTISHLAVNACLTPICSVHGMAVTTVEGVGSTTTRLHPVQERLAKAHGSQCGFCTPGMVMSMYTLLRNRPQPTMEEIESTLEGNLCRCTGYRPILQGYKTFTKVGLDECCGGNNATCCMNGSSDIKELEEGVSTTMFDPSKFIPLDPSQEPIFPPELMVTLQETFCRPLRFVGGRVTWYRPVTIQQLLELKTINPQAKIVAGNSEVGVEVKFKNQCYPVLIDVNHIPELISVEVTQSGIRIGAAVSLTRVSDYLKELIQKESEHKTRVFAAIVEMLRWFAGQQIRNVACIGGNVATGSPISDLNPLLMTAACTIELVSKSGQRTVTMDGNFFTGYRKNVIGAEEVILAINVPFTSEHEYFYGYKQAQRREDDIAIVNAGMRVVFKPGTDKVQDCTLAYGGMAPTTVLATKTMNAIKGRSWSEGLVDAMTPLLVEDLPLPPGSPGGMEPYRQSLTLSFFFKFYLAVLEQIKLSQPGLSGSDIPPSYKSANHRFPRNSARGLQLFQEVPSGQLDADPVGRPLTHHSAFKQVTGEAVFVDDIPPTEGEQYLALVMSKKAHANILSVDATAALALDGVHTYVSADDVPGDNLVGTSLEYDDVLYAEEKVNFVGQVIGVIVADNQAIAQRAAKLVQVEYEELRAVFTIEDAIEENSFFPGNWRIETGDLREGFEGSDHIIEGEIKTGAQEHFYLETFTTLVIPGEGEVEVIAANQSPSRTQRLVAEALGIASHKVVSRVKRLGGGFGGKEARACLHAAMCAVAANKVRRPVRLMLDRNEDMMISGTRHPYLARYKAGVTSNGQLKALEIDMYSNAGSTYDCSASVLERSMHHTDNCYKCPNVRVTGYLCRTNLASNTGFRGFGNPQAMLVAETIMSDIALKCGLTQIKVRDINFYKDGDETFYGAELRQWNLERCWDQCLTKSDYERRRRDVDQYNRENRWRKRGIAVTPTKFGISFTIKHCNQAGALVHIYNDGSVLVSHGGTEMGQGLHTKMIQVASRTLRIPQEKIHISETSTSSVPNTSSTAASFSSDLNGMAVKEACETLLHRLEPYIRDDPKGSWEDWVDAAYKDRVSLSSTGFGKARDLYFDWEKGRGDPYAYFAYGVAVSEVEIDCLTGDHQVLRTDIVMDVGDSLNPAIDIGQIEGGFIQGYGLFVLEDYRVSPSGQLLTIGPGFYKIPSFGDIPAEFNVGLLTRSPNPFAIYSSKAVGEPPLFLAASVFFAIKDAIQSARDNAGISRAFRLDSPATAERIRMACQDQFTNQIPVPEDGTYTPFFLRP</sequence>
<keyword evidence="8 21" id="KW-0001">2Fe-2S</keyword>
<dbReference type="SUPFAM" id="SSF54292">
    <property type="entry name" value="2Fe-2S ferredoxin-like"/>
    <property type="match status" value="1"/>
</dbReference>
<evidence type="ECO:0000256" key="4">
    <source>
        <dbReference type="ARBA" id="ARBA00011738"/>
    </source>
</evidence>
<dbReference type="OMA" id="FESDRCT"/>
<dbReference type="Gene3D" id="3.30.390.50">
    <property type="entry name" value="CO dehydrogenase flavoprotein, C-terminal domain"/>
    <property type="match status" value="1"/>
</dbReference>
<dbReference type="Gene3D" id="3.30.43.10">
    <property type="entry name" value="Uridine Diphospho-n-acetylenolpyruvylglucosamine Reductase, domain 2"/>
    <property type="match status" value="1"/>
</dbReference>
<dbReference type="InterPro" id="IPR002888">
    <property type="entry name" value="2Fe-2S-bd"/>
</dbReference>
<dbReference type="SMART" id="SM01008">
    <property type="entry name" value="Ald_Xan_dh_C"/>
    <property type="match status" value="1"/>
</dbReference>
<evidence type="ECO:0000256" key="12">
    <source>
        <dbReference type="ARBA" id="ARBA00023004"/>
    </source>
</evidence>
<dbReference type="FunFam" id="3.30.43.10:FF:000001">
    <property type="entry name" value="Xanthine dehydrogenase/oxidase"/>
    <property type="match status" value="1"/>
</dbReference>
<evidence type="ECO:0000259" key="22">
    <source>
        <dbReference type="PROSITE" id="PS51085"/>
    </source>
</evidence>
<evidence type="ECO:0000256" key="9">
    <source>
        <dbReference type="ARBA" id="ARBA00022723"/>
    </source>
</evidence>
<keyword evidence="9 21" id="KW-0479">Metal-binding</keyword>
<keyword evidence="7" id="KW-0285">Flavoprotein</keyword>
<dbReference type="Pfam" id="PF03450">
    <property type="entry name" value="CO_deh_flav_C"/>
    <property type="match status" value="1"/>
</dbReference>
<dbReference type="SUPFAM" id="SSF54665">
    <property type="entry name" value="CO dehydrogenase molybdoprotein N-domain-like"/>
    <property type="match status" value="1"/>
</dbReference>
<dbReference type="InterPro" id="IPR014307">
    <property type="entry name" value="Xanthine_DH_ssu"/>
</dbReference>
<feature type="binding site" evidence="21">
    <location>
        <position position="150"/>
    </location>
    <ligand>
        <name>[2Fe-2S] cluster</name>
        <dbReference type="ChEBI" id="CHEBI:190135"/>
        <label>2</label>
    </ligand>
</feature>
<accession>A0A8B7XHR8</accession>
<comment type="cofactor">
    <cofactor evidence="21">
        <name>Mo-molybdopterin</name>
        <dbReference type="ChEBI" id="CHEBI:71302"/>
    </cofactor>
    <text evidence="21">Binds 1 Mo-molybdopterin (Mo-MPT) cofactor per subunit.</text>
</comment>
<dbReference type="InterPro" id="IPR036856">
    <property type="entry name" value="Ald_Oxase/Xan_DH_a/b_sf"/>
</dbReference>
<protein>
    <recommendedName>
        <fullName evidence="5">xanthine dehydrogenase</fullName>
        <ecNumber evidence="5">1.17.1.4</ecNumber>
    </recommendedName>
</protein>
<evidence type="ECO:0000256" key="10">
    <source>
        <dbReference type="ARBA" id="ARBA00022827"/>
    </source>
</evidence>
<reference evidence="25" key="1">
    <citation type="submission" date="2025-08" db="UniProtKB">
        <authorList>
            <consortium name="RefSeq"/>
        </authorList>
    </citation>
    <scope>IDENTIFICATION</scope>
</reference>
<feature type="binding site" evidence="21">
    <location>
        <position position="50"/>
    </location>
    <ligand>
        <name>[2Fe-2S] cluster</name>
        <dbReference type="ChEBI" id="CHEBI:190135"/>
        <label>1</label>
    </ligand>
</feature>
<proteinExistence type="inferred from homology"/>
<dbReference type="SMART" id="SM01092">
    <property type="entry name" value="CO_deh_flav_C"/>
    <property type="match status" value="1"/>
</dbReference>
<dbReference type="FunFam" id="3.30.365.10:FF:000004">
    <property type="entry name" value="Xanthine dehydrogenase oxidase"/>
    <property type="match status" value="1"/>
</dbReference>
<dbReference type="FunFam" id="3.30.465.10:FF:000004">
    <property type="entry name" value="Xanthine dehydrogenase/oxidase"/>
    <property type="match status" value="1"/>
</dbReference>
<dbReference type="InterPro" id="IPR016166">
    <property type="entry name" value="FAD-bd_PCMH"/>
</dbReference>
<dbReference type="SUPFAM" id="SSF56176">
    <property type="entry name" value="FAD-binding/transporter-associated domain-like"/>
    <property type="match status" value="1"/>
</dbReference>
<comment type="catalytic activity">
    <reaction evidence="18">
        <text>hypoxanthine + NAD(+) + H2O = xanthine + NADH + H(+)</text>
        <dbReference type="Rhea" id="RHEA:24670"/>
        <dbReference type="ChEBI" id="CHEBI:15377"/>
        <dbReference type="ChEBI" id="CHEBI:15378"/>
        <dbReference type="ChEBI" id="CHEBI:17368"/>
        <dbReference type="ChEBI" id="CHEBI:17712"/>
        <dbReference type="ChEBI" id="CHEBI:57540"/>
        <dbReference type="ChEBI" id="CHEBI:57945"/>
        <dbReference type="EC" id="1.17.1.4"/>
    </reaction>
</comment>
<feature type="binding site" evidence="21">
    <location>
        <position position="118"/>
    </location>
    <ligand>
        <name>[2Fe-2S] cluster</name>
        <dbReference type="ChEBI" id="CHEBI:190135"/>
        <label>2</label>
    </ligand>
</feature>
<dbReference type="PANTHER" id="PTHR45444:SF3">
    <property type="entry name" value="XANTHINE DEHYDROGENASE"/>
    <property type="match status" value="1"/>
</dbReference>
<dbReference type="Proteomes" id="UP000694845">
    <property type="component" value="Unplaced"/>
</dbReference>
<dbReference type="InterPro" id="IPR037165">
    <property type="entry name" value="AldOxase/xan_DH_Mopterin-bd_sf"/>
</dbReference>
<dbReference type="PIRSF" id="PIRSF000127">
    <property type="entry name" value="Xanthine_DH"/>
    <property type="match status" value="1"/>
</dbReference>
<dbReference type="GO" id="GO:0071949">
    <property type="term" value="F:FAD binding"/>
    <property type="evidence" value="ECO:0007669"/>
    <property type="project" value="InterPro"/>
</dbReference>
<evidence type="ECO:0000256" key="6">
    <source>
        <dbReference type="ARBA" id="ARBA00022505"/>
    </source>
</evidence>
<comment type="subcellular location">
    <subcellularLocation>
        <location evidence="2">Peroxisome</location>
    </subcellularLocation>
</comment>
<dbReference type="FunFam" id="3.30.390.50:FF:000001">
    <property type="entry name" value="Xanthine dehydrogenase oxidase"/>
    <property type="match status" value="1"/>
</dbReference>
<dbReference type="Gene3D" id="3.30.465.10">
    <property type="match status" value="1"/>
</dbReference>
<dbReference type="FunFam" id="3.30.365.10:FF:000001">
    <property type="entry name" value="Xanthine dehydrogenase oxidase"/>
    <property type="match status" value="1"/>
</dbReference>
<dbReference type="FunFam" id="3.30.365.10:FF:000003">
    <property type="entry name" value="Aldehyde oxidase 1"/>
    <property type="match status" value="1"/>
</dbReference>
<comment type="subunit">
    <text evidence="4">Homodimer.</text>
</comment>
<evidence type="ECO:0000256" key="5">
    <source>
        <dbReference type="ARBA" id="ARBA00013123"/>
    </source>
</evidence>
<keyword evidence="10 20" id="KW-0274">FAD</keyword>
<dbReference type="InterPro" id="IPR006058">
    <property type="entry name" value="2Fe2S_fd_BS"/>
</dbReference>
<evidence type="ECO:0000256" key="13">
    <source>
        <dbReference type="ARBA" id="ARBA00023014"/>
    </source>
</evidence>
<feature type="binding site" evidence="20">
    <location>
        <position position="343"/>
    </location>
    <ligand>
        <name>FAD</name>
        <dbReference type="ChEBI" id="CHEBI:57692"/>
    </ligand>
</feature>
<name>A0A8B7XHR8_ACAPL</name>
<dbReference type="Gene3D" id="1.10.150.120">
    <property type="entry name" value="[2Fe-2S]-binding domain"/>
    <property type="match status" value="1"/>
</dbReference>
<evidence type="ECO:0000256" key="16">
    <source>
        <dbReference type="ARBA" id="ARBA00034078"/>
    </source>
</evidence>
<evidence type="ECO:0000313" key="24">
    <source>
        <dbReference type="Proteomes" id="UP000694845"/>
    </source>
</evidence>
<dbReference type="InterPro" id="IPR002346">
    <property type="entry name" value="Mopterin_DH_FAD-bd"/>
</dbReference>
<feature type="binding site" evidence="21">
    <location>
        <position position="805"/>
    </location>
    <ligand>
        <name>Mo-molybdopterin</name>
        <dbReference type="ChEBI" id="CHEBI:71302"/>
    </ligand>
    <ligandPart>
        <name>Mo</name>
        <dbReference type="ChEBI" id="CHEBI:28685"/>
    </ligandPart>
</feature>
<dbReference type="FunFam" id="1.10.150.120:FF:000001">
    <property type="entry name" value="Aldehyde oxidase 1"/>
    <property type="match status" value="1"/>
</dbReference>
<keyword evidence="14" id="KW-0520">NAD</keyword>
<keyword evidence="13 21" id="KW-0411">Iron-sulfur</keyword>
<evidence type="ECO:0000259" key="23">
    <source>
        <dbReference type="PROSITE" id="PS51387"/>
    </source>
</evidence>
<dbReference type="GO" id="GO:0004854">
    <property type="term" value="F:xanthine dehydrogenase activity"/>
    <property type="evidence" value="ECO:0007669"/>
    <property type="project" value="UniProtKB-EC"/>
</dbReference>
<evidence type="ECO:0000256" key="18">
    <source>
        <dbReference type="ARBA" id="ARBA00049517"/>
    </source>
</evidence>
<feature type="binding site" evidence="20">
    <location>
        <position position="887"/>
    </location>
    <ligand>
        <name>substrate</name>
    </ligand>
</feature>
<dbReference type="FunFam" id="3.10.20.30:FF:000015">
    <property type="entry name" value="Aldehyde oxidase 1"/>
    <property type="match status" value="1"/>
</dbReference>
<organism evidence="24 25">
    <name type="scientific">Acanthaster planci</name>
    <name type="common">Crown-of-thorns starfish</name>
    <dbReference type="NCBI Taxonomy" id="133434"/>
    <lineage>
        <taxon>Eukaryota</taxon>
        <taxon>Metazoa</taxon>
        <taxon>Echinodermata</taxon>
        <taxon>Eleutherozoa</taxon>
        <taxon>Asterozoa</taxon>
        <taxon>Asteroidea</taxon>
        <taxon>Valvatacea</taxon>
        <taxon>Valvatida</taxon>
        <taxon>Acanthasteridae</taxon>
        <taxon>Acanthaster</taxon>
    </lineage>
</organism>
<evidence type="ECO:0000256" key="21">
    <source>
        <dbReference type="PIRSR" id="PIRSR000127-3"/>
    </source>
</evidence>
<evidence type="ECO:0000313" key="25">
    <source>
        <dbReference type="RefSeq" id="XP_022080344.1"/>
    </source>
</evidence>
<keyword evidence="15" id="KW-0576">Peroxisome</keyword>
<comment type="cofactor">
    <cofactor evidence="16">
        <name>[2Fe-2S] cluster</name>
        <dbReference type="ChEBI" id="CHEBI:190135"/>
    </cofactor>
</comment>
<feature type="binding site" evidence="20">
    <location>
        <position position="809"/>
    </location>
    <ligand>
        <name>substrate</name>
    </ligand>
</feature>
<evidence type="ECO:0000256" key="17">
    <source>
        <dbReference type="ARBA" id="ARBA00049017"/>
    </source>
</evidence>
<dbReference type="Pfam" id="PF20256">
    <property type="entry name" value="MoCoBD_2"/>
    <property type="match status" value="1"/>
</dbReference>
<evidence type="ECO:0000256" key="11">
    <source>
        <dbReference type="ARBA" id="ARBA00023002"/>
    </source>
</evidence>
<dbReference type="FunFam" id="3.90.1170.50:FF:000001">
    <property type="entry name" value="Aldehyde oxidase 1"/>
    <property type="match status" value="1"/>
</dbReference>
<dbReference type="GO" id="GO:0005777">
    <property type="term" value="C:peroxisome"/>
    <property type="evidence" value="ECO:0007669"/>
    <property type="project" value="UniProtKB-SubCell"/>
</dbReference>
<feature type="binding site" evidence="21">
    <location>
        <position position="919"/>
    </location>
    <ligand>
        <name>Mo-molybdopterin</name>
        <dbReference type="ChEBI" id="CHEBI:71302"/>
    </ligand>
    <ligandPart>
        <name>Mo</name>
        <dbReference type="ChEBI" id="CHEBI:28685"/>
    </ligandPart>
</feature>
<feature type="domain" description="2Fe-2S ferredoxin-type" evidence="22">
    <location>
        <begin position="6"/>
        <end position="93"/>
    </location>
</feature>
<dbReference type="PANTHER" id="PTHR45444">
    <property type="entry name" value="XANTHINE DEHYDROGENASE"/>
    <property type="match status" value="1"/>
</dbReference>
<comment type="similarity">
    <text evidence="3">Belongs to the xanthine dehydrogenase family.</text>
</comment>
<dbReference type="InterPro" id="IPR005107">
    <property type="entry name" value="CO_DH_flav_C"/>
</dbReference>
<evidence type="ECO:0000256" key="7">
    <source>
        <dbReference type="ARBA" id="ARBA00022630"/>
    </source>
</evidence>
<evidence type="ECO:0000256" key="14">
    <source>
        <dbReference type="ARBA" id="ARBA00023027"/>
    </source>
</evidence>
<dbReference type="PROSITE" id="PS51387">
    <property type="entry name" value="FAD_PCMH"/>
    <property type="match status" value="1"/>
</dbReference>
<dbReference type="PROSITE" id="PS00197">
    <property type="entry name" value="2FE2S_FER_1"/>
    <property type="match status" value="1"/>
</dbReference>
<dbReference type="NCBIfam" id="TIGR02963">
    <property type="entry name" value="xanthine_xdhA"/>
    <property type="match status" value="1"/>
</dbReference>
<feature type="binding site" evidence="21">
    <location>
        <position position="115"/>
    </location>
    <ligand>
        <name>[2Fe-2S] cluster</name>
        <dbReference type="ChEBI" id="CHEBI:190135"/>
        <label>2</label>
    </ligand>
</feature>
<gene>
    <name evidence="25" type="primary">LOC110973665</name>
</gene>
<dbReference type="InterPro" id="IPR036884">
    <property type="entry name" value="2Fe-2S-bd_dom_sf"/>
</dbReference>
<dbReference type="GeneID" id="110973665"/>
<evidence type="ECO:0000256" key="15">
    <source>
        <dbReference type="ARBA" id="ARBA00023140"/>
    </source>
</evidence>
<dbReference type="InterPro" id="IPR000674">
    <property type="entry name" value="Ald_Oxase/Xan_DH_a/b"/>
</dbReference>
<feature type="binding site" evidence="20">
    <location>
        <position position="921"/>
    </location>
    <ligand>
        <name>substrate</name>
    </ligand>
</feature>
<dbReference type="InterPro" id="IPR008274">
    <property type="entry name" value="AldOxase/xan_DH_MoCoBD1"/>
</dbReference>
<feature type="binding site" evidence="20">
    <location>
        <position position="428"/>
    </location>
    <ligand>
        <name>FAD</name>
        <dbReference type="ChEBI" id="CHEBI:57692"/>
    </ligand>
</feature>
<feature type="binding site" evidence="21">
    <location>
        <position position="45"/>
    </location>
    <ligand>
        <name>[2Fe-2S] cluster</name>
        <dbReference type="ChEBI" id="CHEBI:190135"/>
        <label>1</label>
    </ligand>
</feature>
<keyword evidence="6 21" id="KW-0500">Molybdenum</keyword>
<dbReference type="InterPro" id="IPR036683">
    <property type="entry name" value="CO_DH_flav_C_dom_sf"/>
</dbReference>
<comment type="cofactor">
    <cofactor evidence="21">
        <name>[2Fe-2S] cluster</name>
        <dbReference type="ChEBI" id="CHEBI:190135"/>
    </cofactor>
    <text evidence="21">Binds 2 [2Fe-2S] clusters.</text>
</comment>
<feature type="binding site" evidence="20">
    <location>
        <position position="1017"/>
    </location>
    <ligand>
        <name>substrate</name>
    </ligand>
</feature>
<dbReference type="Pfam" id="PF01315">
    <property type="entry name" value="Ald_Xan_dh_C"/>
    <property type="match status" value="1"/>
</dbReference>
<evidence type="ECO:0000256" key="20">
    <source>
        <dbReference type="PIRSR" id="PIRSR000127-2"/>
    </source>
</evidence>
<dbReference type="Pfam" id="PF01799">
    <property type="entry name" value="Fer2_2"/>
    <property type="match status" value="1"/>
</dbReference>
<evidence type="ECO:0000256" key="19">
    <source>
        <dbReference type="PIRSR" id="PIRSR000127-1"/>
    </source>
</evidence>
<dbReference type="InterPro" id="IPR016208">
    <property type="entry name" value="Ald_Oxase/xanthine_DH-like"/>
</dbReference>
<dbReference type="PROSITE" id="PS51085">
    <property type="entry name" value="2FE2S_FER_2"/>
    <property type="match status" value="1"/>
</dbReference>
<keyword evidence="24" id="KW-1185">Reference proteome</keyword>
<dbReference type="Pfam" id="PF00941">
    <property type="entry name" value="FAD_binding_5"/>
    <property type="match status" value="1"/>
</dbReference>
<dbReference type="SUPFAM" id="SSF55447">
    <property type="entry name" value="CO dehydrogenase flavoprotein C-terminal domain-like"/>
    <property type="match status" value="1"/>
</dbReference>
<evidence type="ECO:0000256" key="3">
    <source>
        <dbReference type="ARBA" id="ARBA00006849"/>
    </source>
</evidence>
<dbReference type="EC" id="1.17.1.4" evidence="5"/>
<feature type="domain" description="FAD-binding PCMH-type" evidence="23">
    <location>
        <begin position="235"/>
        <end position="420"/>
    </location>
</feature>
<dbReference type="InterPro" id="IPR016169">
    <property type="entry name" value="FAD-bd_PCMH_sub2"/>
</dbReference>
<dbReference type="InterPro" id="IPR012675">
    <property type="entry name" value="Beta-grasp_dom_sf"/>
</dbReference>
<dbReference type="SUPFAM" id="SSF47741">
    <property type="entry name" value="CO dehydrogenase ISP C-domain like"/>
    <property type="match status" value="1"/>
</dbReference>
<evidence type="ECO:0000256" key="1">
    <source>
        <dbReference type="ARBA" id="ARBA00001974"/>
    </source>
</evidence>
<feature type="binding site" evidence="21">
    <location>
        <position position="152"/>
    </location>
    <ligand>
        <name>[2Fe-2S] cluster</name>
        <dbReference type="ChEBI" id="CHEBI:190135"/>
        <label>2</label>
    </ligand>
</feature>
<dbReference type="InterPro" id="IPR001041">
    <property type="entry name" value="2Fe-2S_ferredoxin-type"/>
</dbReference>
<comment type="catalytic activity">
    <reaction evidence="17">
        <text>xanthine + NAD(+) + H2O = urate + NADH + H(+)</text>
        <dbReference type="Rhea" id="RHEA:16669"/>
        <dbReference type="ChEBI" id="CHEBI:15377"/>
        <dbReference type="ChEBI" id="CHEBI:15378"/>
        <dbReference type="ChEBI" id="CHEBI:17712"/>
        <dbReference type="ChEBI" id="CHEBI:17775"/>
        <dbReference type="ChEBI" id="CHEBI:57540"/>
        <dbReference type="ChEBI" id="CHEBI:57945"/>
        <dbReference type="EC" id="1.17.1.4"/>
    </reaction>
</comment>
<dbReference type="SUPFAM" id="SSF56003">
    <property type="entry name" value="Molybdenum cofactor-binding domain"/>
    <property type="match status" value="1"/>
</dbReference>
<feature type="binding site" evidence="20">
    <location>
        <begin position="263"/>
        <end position="270"/>
    </location>
    <ligand>
        <name>FAD</name>
        <dbReference type="ChEBI" id="CHEBI:57692"/>
    </ligand>
</feature>
<dbReference type="Gene3D" id="3.30.365.10">
    <property type="entry name" value="Aldehyde oxidase/xanthine dehydrogenase, molybdopterin binding domain"/>
    <property type="match status" value="4"/>
</dbReference>
<evidence type="ECO:0000256" key="2">
    <source>
        <dbReference type="ARBA" id="ARBA00004275"/>
    </source>
</evidence>
<keyword evidence="11" id="KW-0560">Oxidoreductase</keyword>
<feature type="active site" description="Proton acceptor" evidence="19">
    <location>
        <position position="1268"/>
    </location>
</feature>
<dbReference type="GO" id="GO:0005506">
    <property type="term" value="F:iron ion binding"/>
    <property type="evidence" value="ECO:0007669"/>
    <property type="project" value="InterPro"/>
</dbReference>
<dbReference type="RefSeq" id="XP_022080344.1">
    <property type="nucleotide sequence ID" value="XM_022224652.1"/>
</dbReference>
<dbReference type="Pfam" id="PF00111">
    <property type="entry name" value="Fer2"/>
    <property type="match status" value="1"/>
</dbReference>
<dbReference type="OrthoDB" id="8300278at2759"/>
<dbReference type="KEGG" id="aplc:110973665"/>
<dbReference type="Gene3D" id="3.10.20.30">
    <property type="match status" value="1"/>
</dbReference>
<evidence type="ECO:0000256" key="8">
    <source>
        <dbReference type="ARBA" id="ARBA00022714"/>
    </source>
</evidence>
<feature type="binding site" evidence="21">
    <location>
        <position position="1086"/>
    </location>
    <ligand>
        <name>Mo-molybdopterin</name>
        <dbReference type="ChEBI" id="CHEBI:71302"/>
    </ligand>
    <ligandPart>
        <name>Mo</name>
        <dbReference type="ChEBI" id="CHEBI:28685"/>
    </ligandPart>
</feature>
<dbReference type="Pfam" id="PF02738">
    <property type="entry name" value="MoCoBD_1"/>
    <property type="match status" value="1"/>
</dbReference>
<comment type="cofactor">
    <cofactor evidence="1 20">
        <name>FAD</name>
        <dbReference type="ChEBI" id="CHEBI:57692"/>
    </cofactor>
</comment>
<dbReference type="InterPro" id="IPR016167">
    <property type="entry name" value="FAD-bd_PCMH_sub1"/>
</dbReference>
<dbReference type="Gene3D" id="3.90.1170.50">
    <property type="entry name" value="Aldehyde oxidase/xanthine dehydrogenase, a/b hammerhead"/>
    <property type="match status" value="1"/>
</dbReference>
<keyword evidence="12 21" id="KW-0408">Iron</keyword>
<dbReference type="GO" id="GO:0051537">
    <property type="term" value="F:2 iron, 2 sulfur cluster binding"/>
    <property type="evidence" value="ECO:0007669"/>
    <property type="project" value="UniProtKB-KW"/>
</dbReference>
<dbReference type="InterPro" id="IPR036318">
    <property type="entry name" value="FAD-bd_PCMH-like_sf"/>
</dbReference>